<dbReference type="AlphaFoldDB" id="A0A3N4HM07"/>
<name>A0A3N4HM07_ASCIM</name>
<accession>A0A3N4HM07</accession>
<proteinExistence type="predicted"/>
<gene>
    <name evidence="1" type="ORF">BJ508DRAFT_28870</name>
</gene>
<keyword evidence="2" id="KW-1185">Reference proteome</keyword>
<dbReference type="EMBL" id="ML119778">
    <property type="protein sequence ID" value="RPA74865.1"/>
    <property type="molecule type" value="Genomic_DNA"/>
</dbReference>
<dbReference type="Proteomes" id="UP000275078">
    <property type="component" value="Unassembled WGS sequence"/>
</dbReference>
<reference evidence="1 2" key="1">
    <citation type="journal article" date="2018" name="Nat. Ecol. Evol.">
        <title>Pezizomycetes genomes reveal the molecular basis of ectomycorrhizal truffle lifestyle.</title>
        <authorList>
            <person name="Murat C."/>
            <person name="Payen T."/>
            <person name="Noel B."/>
            <person name="Kuo A."/>
            <person name="Morin E."/>
            <person name="Chen J."/>
            <person name="Kohler A."/>
            <person name="Krizsan K."/>
            <person name="Balestrini R."/>
            <person name="Da Silva C."/>
            <person name="Montanini B."/>
            <person name="Hainaut M."/>
            <person name="Levati E."/>
            <person name="Barry K.W."/>
            <person name="Belfiori B."/>
            <person name="Cichocki N."/>
            <person name="Clum A."/>
            <person name="Dockter R.B."/>
            <person name="Fauchery L."/>
            <person name="Guy J."/>
            <person name="Iotti M."/>
            <person name="Le Tacon F."/>
            <person name="Lindquist E.A."/>
            <person name="Lipzen A."/>
            <person name="Malagnac F."/>
            <person name="Mello A."/>
            <person name="Molinier V."/>
            <person name="Miyauchi S."/>
            <person name="Poulain J."/>
            <person name="Riccioni C."/>
            <person name="Rubini A."/>
            <person name="Sitrit Y."/>
            <person name="Splivallo R."/>
            <person name="Traeger S."/>
            <person name="Wang M."/>
            <person name="Zifcakova L."/>
            <person name="Wipf D."/>
            <person name="Zambonelli A."/>
            <person name="Paolocci F."/>
            <person name="Nowrousian M."/>
            <person name="Ottonello S."/>
            <person name="Baldrian P."/>
            <person name="Spatafora J.W."/>
            <person name="Henrissat B."/>
            <person name="Nagy L.G."/>
            <person name="Aury J.M."/>
            <person name="Wincker P."/>
            <person name="Grigoriev I.V."/>
            <person name="Bonfante P."/>
            <person name="Martin F.M."/>
        </authorList>
    </citation>
    <scope>NUCLEOTIDE SEQUENCE [LARGE SCALE GENOMIC DNA]</scope>
    <source>
        <strain evidence="1 2">RN42</strain>
    </source>
</reference>
<protein>
    <submittedName>
        <fullName evidence="1">Uncharacterized protein</fullName>
    </submittedName>
</protein>
<evidence type="ECO:0000313" key="2">
    <source>
        <dbReference type="Proteomes" id="UP000275078"/>
    </source>
</evidence>
<sequence length="154" mass="17714">MQGCDVRSSSYWSIRQYHTLRVTLVETSKLVTRRLVVGRRWSLSFMSVGRTERVHISKPSHRTMSASAQLFSSLVEKLSHTGLRLTATRRRRRAGSMTGEEQPCNQLVHDGYETSYSTSICLFARADEGSSHVLTTNLPLFLCKRREAFYHFRN</sequence>
<organism evidence="1 2">
    <name type="scientific">Ascobolus immersus RN42</name>
    <dbReference type="NCBI Taxonomy" id="1160509"/>
    <lineage>
        <taxon>Eukaryota</taxon>
        <taxon>Fungi</taxon>
        <taxon>Dikarya</taxon>
        <taxon>Ascomycota</taxon>
        <taxon>Pezizomycotina</taxon>
        <taxon>Pezizomycetes</taxon>
        <taxon>Pezizales</taxon>
        <taxon>Ascobolaceae</taxon>
        <taxon>Ascobolus</taxon>
    </lineage>
</organism>
<evidence type="ECO:0000313" key="1">
    <source>
        <dbReference type="EMBL" id="RPA74865.1"/>
    </source>
</evidence>